<dbReference type="Pfam" id="PF00514">
    <property type="entry name" value="Arm"/>
    <property type="match status" value="1"/>
</dbReference>
<evidence type="ECO:0000313" key="8">
    <source>
        <dbReference type="EMBL" id="VAH91477.1"/>
    </source>
</evidence>
<dbReference type="EMBL" id="LT934117">
    <property type="protein sequence ID" value="VAH91477.1"/>
    <property type="molecule type" value="Genomic_DNA"/>
</dbReference>
<reference evidence="8 9" key="1">
    <citation type="submission" date="2017-09" db="EMBL/GenBank/DDBJ databases">
        <authorList>
            <consortium name="International Durum Wheat Genome Sequencing Consortium (IDWGSC)"/>
            <person name="Milanesi L."/>
        </authorList>
    </citation>
    <scope>NUCLEOTIDE SEQUENCE [LARGE SCALE GENOMIC DNA]</scope>
    <source>
        <strain evidence="9">cv. Svevo</strain>
    </source>
</reference>
<evidence type="ECO:0000256" key="6">
    <source>
        <dbReference type="PROSITE-ProRule" id="PRU00259"/>
    </source>
</evidence>
<keyword evidence="5" id="KW-0539">Nucleus</keyword>
<feature type="region of interest" description="Disordered" evidence="7">
    <location>
        <begin position="40"/>
        <end position="61"/>
    </location>
</feature>
<dbReference type="PANTHER" id="PTHR15651:SF7">
    <property type="entry name" value="ARMADILLO REPEAT-CONTAINING PROTEIN 8"/>
    <property type="match status" value="1"/>
</dbReference>
<protein>
    <recommendedName>
        <fullName evidence="10">Armadillo repeat-containing protein 8</fullName>
    </recommendedName>
</protein>
<dbReference type="SUPFAM" id="SSF48371">
    <property type="entry name" value="ARM repeat"/>
    <property type="match status" value="1"/>
</dbReference>
<sequence length="680" mass="72553">MPATASGGARAEEAASALSLSSSAPFCMGTRPEELAARLVAGGPGGVGGPGGGRGEGGEGEHERVLALREIKNQIIGNRTKKLLYLRLGAVPAVVAALAEPGASPAALVQAAAAAVLAAGAVGHLTRLLAHPDDKVVDACARALRMIYQSKQAPTFDVNNEKNMDFLLSLLDSENENVTELAANIISYSCNSNTEQLALCGAGVPQKLVSLFGGSMNLRDACLESMTAIIRNNWEVASRFASMDHGKAFRSIVALIHDRSPRTRLLACLCLIALGHASPCHFLDRQIKTKLILVLLELIEEPGHVGDEAPLALTTLIKDSVELQKQAFSTNAVAKLSNHLLANTSQTRRAVTILLALAELCSKQEESRSQLLSGQVSTLILDALKHDCADIRVAACSCLKNISRSSKVLSAGRLSCDTVIAPLVQLLYDSSTSVQIAALGAICNIAVNLTPRKSVLLHSGVVSQLVHLSKSMDPTLRLKSVLALRNIMFLMNPKDKDLILKELTVSTLSSLICDSEHSVQEQTLALVQNLLDGYVDSVNYVTGEDGMVINAISRQLNSASATGVCIQGMLVLANMAAGNELNKEAVMDVTVPHRADRIKPSFVVNFLQSKDKQLRVATLWCILNLIYPNSDSSSTRVARLQNAGVISQVKNMINDPCLDCKLRVRMVLEHCLDNATAGFM</sequence>
<gene>
    <name evidence="8" type="ORF">TRITD_4Av1G103230</name>
</gene>
<name>A0A9R0VZ94_TRITD</name>
<accession>A0A9R0VZ94</accession>
<organism evidence="8 9">
    <name type="scientific">Triticum turgidum subsp. durum</name>
    <name type="common">Durum wheat</name>
    <name type="synonym">Triticum durum</name>
    <dbReference type="NCBI Taxonomy" id="4567"/>
    <lineage>
        <taxon>Eukaryota</taxon>
        <taxon>Viridiplantae</taxon>
        <taxon>Streptophyta</taxon>
        <taxon>Embryophyta</taxon>
        <taxon>Tracheophyta</taxon>
        <taxon>Spermatophyta</taxon>
        <taxon>Magnoliopsida</taxon>
        <taxon>Liliopsida</taxon>
        <taxon>Poales</taxon>
        <taxon>Poaceae</taxon>
        <taxon>BOP clade</taxon>
        <taxon>Pooideae</taxon>
        <taxon>Triticodae</taxon>
        <taxon>Triticeae</taxon>
        <taxon>Triticinae</taxon>
        <taxon>Triticum</taxon>
    </lineage>
</organism>
<dbReference type="Gene3D" id="1.25.10.10">
    <property type="entry name" value="Leucine-rich Repeat Variant"/>
    <property type="match status" value="2"/>
</dbReference>
<dbReference type="Gramene" id="TRITD4Av1G103230.8">
    <property type="protein sequence ID" value="TRITD4Av1G103230.8"/>
    <property type="gene ID" value="TRITD4Av1G103230"/>
</dbReference>
<dbReference type="GO" id="GO:0005634">
    <property type="term" value="C:nucleus"/>
    <property type="evidence" value="ECO:0007669"/>
    <property type="project" value="UniProtKB-SubCell"/>
</dbReference>
<dbReference type="SMART" id="SM00185">
    <property type="entry name" value="ARM"/>
    <property type="match status" value="7"/>
</dbReference>
<comment type="subcellular location">
    <subcellularLocation>
        <location evidence="2">Cytoplasm</location>
    </subcellularLocation>
    <subcellularLocation>
        <location evidence="1">Nucleus</location>
    </subcellularLocation>
</comment>
<evidence type="ECO:0008006" key="10">
    <source>
        <dbReference type="Google" id="ProtNLM"/>
    </source>
</evidence>
<evidence type="ECO:0000256" key="3">
    <source>
        <dbReference type="ARBA" id="ARBA00022490"/>
    </source>
</evidence>
<evidence type="ECO:0000256" key="4">
    <source>
        <dbReference type="ARBA" id="ARBA00022737"/>
    </source>
</evidence>
<evidence type="ECO:0000313" key="9">
    <source>
        <dbReference type="Proteomes" id="UP000324705"/>
    </source>
</evidence>
<keyword evidence="3" id="KW-0963">Cytoplasm</keyword>
<evidence type="ECO:0000256" key="7">
    <source>
        <dbReference type="SAM" id="MobiDB-lite"/>
    </source>
</evidence>
<evidence type="ECO:0000256" key="2">
    <source>
        <dbReference type="ARBA" id="ARBA00004496"/>
    </source>
</evidence>
<dbReference type="FunFam" id="1.25.10.10:FF:000416">
    <property type="entry name" value="Armadillo repeat-containing protein 8"/>
    <property type="match status" value="1"/>
</dbReference>
<keyword evidence="9" id="KW-1185">Reference proteome</keyword>
<dbReference type="InterPro" id="IPR011989">
    <property type="entry name" value="ARM-like"/>
</dbReference>
<dbReference type="InterPro" id="IPR000225">
    <property type="entry name" value="Armadillo"/>
</dbReference>
<dbReference type="InterPro" id="IPR016024">
    <property type="entry name" value="ARM-type_fold"/>
</dbReference>
<dbReference type="GO" id="GO:0005737">
    <property type="term" value="C:cytoplasm"/>
    <property type="evidence" value="ECO:0007669"/>
    <property type="project" value="UniProtKB-SubCell"/>
</dbReference>
<dbReference type="AlphaFoldDB" id="A0A9R0VZ94"/>
<dbReference type="GO" id="GO:0034657">
    <property type="term" value="C:GID complex"/>
    <property type="evidence" value="ECO:0007669"/>
    <property type="project" value="TreeGrafter"/>
</dbReference>
<proteinExistence type="predicted"/>
<evidence type="ECO:0000256" key="5">
    <source>
        <dbReference type="ARBA" id="ARBA00023242"/>
    </source>
</evidence>
<dbReference type="PANTHER" id="PTHR15651">
    <property type="entry name" value="ARMADILLO REPEAT-CONTAINING PROTEIN 8"/>
    <property type="match status" value="1"/>
</dbReference>
<dbReference type="Proteomes" id="UP000324705">
    <property type="component" value="Chromosome 4A"/>
</dbReference>
<dbReference type="PROSITE" id="PS50176">
    <property type="entry name" value="ARM_REPEAT"/>
    <property type="match status" value="1"/>
</dbReference>
<dbReference type="GO" id="GO:0043161">
    <property type="term" value="P:proteasome-mediated ubiquitin-dependent protein catabolic process"/>
    <property type="evidence" value="ECO:0007669"/>
    <property type="project" value="TreeGrafter"/>
</dbReference>
<dbReference type="InterPro" id="IPR038739">
    <property type="entry name" value="ARMC8/Vid28"/>
</dbReference>
<keyword evidence="4" id="KW-0677">Repeat</keyword>
<evidence type="ECO:0000256" key="1">
    <source>
        <dbReference type="ARBA" id="ARBA00004123"/>
    </source>
</evidence>
<feature type="compositionally biased region" description="Gly residues" evidence="7">
    <location>
        <begin position="42"/>
        <end position="55"/>
    </location>
</feature>
<feature type="repeat" description="ARM" evidence="6">
    <location>
        <begin position="418"/>
        <end position="460"/>
    </location>
</feature>